<dbReference type="GO" id="GO:0005126">
    <property type="term" value="F:cytokine receptor binding"/>
    <property type="evidence" value="ECO:0007669"/>
    <property type="project" value="Ensembl"/>
</dbReference>
<dbReference type="InterPro" id="IPR009079">
    <property type="entry name" value="4_helix_cytokine-like_core"/>
</dbReference>
<accession>A0A8C3WRF2</accession>
<dbReference type="FunFam" id="1.20.1250.10:FF:000026">
    <property type="entry name" value="Interferon beta"/>
    <property type="match status" value="1"/>
</dbReference>
<gene>
    <name evidence="12" type="primary">IFNB1</name>
</gene>
<keyword evidence="13" id="KW-1185">Reference proteome</keyword>
<evidence type="ECO:0000256" key="8">
    <source>
        <dbReference type="ARBA" id="ARBA00023157"/>
    </source>
</evidence>
<evidence type="ECO:0000256" key="2">
    <source>
        <dbReference type="ARBA" id="ARBA00011033"/>
    </source>
</evidence>
<keyword evidence="7 10" id="KW-0051">Antiviral defense</keyword>
<dbReference type="GO" id="GO:0045944">
    <property type="term" value="P:positive regulation of transcription by RNA polymerase II"/>
    <property type="evidence" value="ECO:0007669"/>
    <property type="project" value="Ensembl"/>
</dbReference>
<comment type="subunit">
    <text evidence="3">Monomer.</text>
</comment>
<dbReference type="GO" id="GO:1900182">
    <property type="term" value="P:positive regulation of protein localization to nucleus"/>
    <property type="evidence" value="ECO:0007669"/>
    <property type="project" value="Ensembl"/>
</dbReference>
<dbReference type="GO" id="GO:0007259">
    <property type="term" value="P:cell surface receptor signaling pathway via JAK-STAT"/>
    <property type="evidence" value="ECO:0007669"/>
    <property type="project" value="Ensembl"/>
</dbReference>
<evidence type="ECO:0000313" key="12">
    <source>
        <dbReference type="Ensembl" id="ENSCWAP00000016727.1"/>
    </source>
</evidence>
<comment type="subcellular location">
    <subcellularLocation>
        <location evidence="1">Secreted</location>
    </subcellularLocation>
</comment>
<dbReference type="InterPro" id="IPR000471">
    <property type="entry name" value="Interferon_alpha/beta/delta"/>
</dbReference>
<evidence type="ECO:0000256" key="3">
    <source>
        <dbReference type="ARBA" id="ARBA00011245"/>
    </source>
</evidence>
<dbReference type="Gene3D" id="1.20.1250.10">
    <property type="match status" value="1"/>
</dbReference>
<dbReference type="GO" id="GO:0002312">
    <property type="term" value="P:B cell activation involved in immune response"/>
    <property type="evidence" value="ECO:0007669"/>
    <property type="project" value="Ensembl"/>
</dbReference>
<evidence type="ECO:0000256" key="1">
    <source>
        <dbReference type="ARBA" id="ARBA00004613"/>
    </source>
</evidence>
<reference evidence="12" key="2">
    <citation type="submission" date="2025-09" db="UniProtKB">
        <authorList>
            <consortium name="Ensembl"/>
        </authorList>
    </citation>
    <scope>IDENTIFICATION</scope>
</reference>
<dbReference type="GO" id="GO:2000552">
    <property type="term" value="P:negative regulation of T-helper 2 cell cytokine production"/>
    <property type="evidence" value="ECO:0007669"/>
    <property type="project" value="Ensembl"/>
</dbReference>
<sequence length="186" mass="22020">MANKCIHQIALLLCFSTTALSTSYNVLRYQQRNSNLACQKLLGQLPGIPQYCLEDRVNFEVPEEIMQPEQFQKEDAVLITYEILQQIFGILRRNFSSTGWDETIIENLLVELYKQMDRLETILEEIMEEENFPRGDMTILHLKKYYLRIVQYLKSKEYSSCAWTVVQAEILRNFTFLNRLTNYLQN</sequence>
<dbReference type="GO" id="GO:0098586">
    <property type="term" value="P:cellular response to virus"/>
    <property type="evidence" value="ECO:0007669"/>
    <property type="project" value="Ensembl"/>
</dbReference>
<keyword evidence="8" id="KW-1015">Disulfide bond</keyword>
<dbReference type="AlphaFoldDB" id="A0A8C3WRF2"/>
<evidence type="ECO:0000256" key="5">
    <source>
        <dbReference type="ARBA" id="ARBA00022525"/>
    </source>
</evidence>
<dbReference type="GO" id="GO:0035458">
    <property type="term" value="P:cellular response to interferon-beta"/>
    <property type="evidence" value="ECO:0007669"/>
    <property type="project" value="Ensembl"/>
</dbReference>
<organism evidence="12 13">
    <name type="scientific">Catagonus wagneri</name>
    <name type="common">Chacoan peccary</name>
    <dbReference type="NCBI Taxonomy" id="51154"/>
    <lineage>
        <taxon>Eukaryota</taxon>
        <taxon>Metazoa</taxon>
        <taxon>Chordata</taxon>
        <taxon>Craniata</taxon>
        <taxon>Vertebrata</taxon>
        <taxon>Euteleostomi</taxon>
        <taxon>Mammalia</taxon>
        <taxon>Eutheria</taxon>
        <taxon>Laurasiatheria</taxon>
        <taxon>Artiodactyla</taxon>
        <taxon>Suina</taxon>
        <taxon>Tayassuidae</taxon>
        <taxon>Catagonus</taxon>
    </lineage>
</organism>
<dbReference type="GO" id="GO:0060337">
    <property type="term" value="P:type I interferon-mediated signaling pathway"/>
    <property type="evidence" value="ECO:0007669"/>
    <property type="project" value="Ensembl"/>
</dbReference>
<dbReference type="PANTHER" id="PTHR11691">
    <property type="entry name" value="TYPE I INTERFERON"/>
    <property type="match status" value="1"/>
</dbReference>
<dbReference type="GO" id="GO:0005615">
    <property type="term" value="C:extracellular space"/>
    <property type="evidence" value="ECO:0007669"/>
    <property type="project" value="UniProtKB-KW"/>
</dbReference>
<keyword evidence="5" id="KW-0964">Secreted</keyword>
<dbReference type="PROSITE" id="PS00252">
    <property type="entry name" value="INTERFERON_A_B_D"/>
    <property type="match status" value="1"/>
</dbReference>
<dbReference type="GO" id="GO:0008811">
    <property type="term" value="F:chloramphenicol O-acetyltransferase activity"/>
    <property type="evidence" value="ECO:0007669"/>
    <property type="project" value="Ensembl"/>
</dbReference>
<dbReference type="CDD" id="cd00095">
    <property type="entry name" value="IFab"/>
    <property type="match status" value="1"/>
</dbReference>
<dbReference type="GO" id="GO:0005125">
    <property type="term" value="F:cytokine activity"/>
    <property type="evidence" value="ECO:0007669"/>
    <property type="project" value="UniProtKB-KW"/>
</dbReference>
<evidence type="ECO:0000256" key="9">
    <source>
        <dbReference type="ARBA" id="ARBA00023180"/>
    </source>
</evidence>
<dbReference type="GO" id="GO:0140374">
    <property type="term" value="P:antiviral innate immune response"/>
    <property type="evidence" value="ECO:0007669"/>
    <property type="project" value="Ensembl"/>
</dbReference>
<keyword evidence="9" id="KW-0325">Glycoprotein</keyword>
<dbReference type="Proteomes" id="UP000694540">
    <property type="component" value="Unplaced"/>
</dbReference>
<dbReference type="GeneTree" id="ENSGT01000000214430"/>
<dbReference type="GO" id="GO:0043330">
    <property type="term" value="P:response to exogenous dsRNA"/>
    <property type="evidence" value="ECO:0007669"/>
    <property type="project" value="Ensembl"/>
</dbReference>
<dbReference type="SUPFAM" id="SSF47266">
    <property type="entry name" value="4-helical cytokines"/>
    <property type="match status" value="1"/>
</dbReference>
<dbReference type="Ensembl" id="ENSCWAT00000018147.1">
    <property type="protein sequence ID" value="ENSCWAP00000016727.1"/>
    <property type="gene ID" value="ENSCWAG00000012961.1"/>
</dbReference>
<comment type="similarity">
    <text evidence="2 10">Belongs to the alpha/beta interferon family.</text>
</comment>
<dbReference type="PRINTS" id="PR00266">
    <property type="entry name" value="INTERFERONAB"/>
</dbReference>
<evidence type="ECO:0000256" key="7">
    <source>
        <dbReference type="ARBA" id="ARBA00023118"/>
    </source>
</evidence>
<dbReference type="GO" id="GO:0071359">
    <property type="term" value="P:cellular response to dsRNA"/>
    <property type="evidence" value="ECO:0007669"/>
    <property type="project" value="UniProtKB-ARBA"/>
</dbReference>
<dbReference type="SMART" id="SM00076">
    <property type="entry name" value="IFabd"/>
    <property type="match status" value="1"/>
</dbReference>
<name>A0A8C3WRF2_9CETA</name>
<dbReference type="GO" id="GO:0045581">
    <property type="term" value="P:negative regulation of T cell differentiation"/>
    <property type="evidence" value="ECO:0007669"/>
    <property type="project" value="Ensembl"/>
</dbReference>
<keyword evidence="4 10" id="KW-0202">Cytokine</keyword>
<proteinExistence type="inferred from homology"/>
<dbReference type="PANTHER" id="PTHR11691:SF73">
    <property type="entry name" value="INTERFERON BETA"/>
    <property type="match status" value="1"/>
</dbReference>
<reference evidence="12" key="1">
    <citation type="submission" date="2025-08" db="UniProtKB">
        <authorList>
            <consortium name="Ensembl"/>
        </authorList>
    </citation>
    <scope>IDENTIFICATION</scope>
</reference>
<keyword evidence="6 11" id="KW-0732">Signal</keyword>
<dbReference type="Pfam" id="PF00143">
    <property type="entry name" value="Interferon"/>
    <property type="match status" value="1"/>
</dbReference>
<feature type="chain" id="PRO_5034733439" evidence="11">
    <location>
        <begin position="22"/>
        <end position="186"/>
    </location>
</feature>
<evidence type="ECO:0000313" key="13">
    <source>
        <dbReference type="Proteomes" id="UP000694540"/>
    </source>
</evidence>
<evidence type="ECO:0000256" key="11">
    <source>
        <dbReference type="SAM" id="SignalP"/>
    </source>
</evidence>
<evidence type="ECO:0000256" key="6">
    <source>
        <dbReference type="ARBA" id="ARBA00022729"/>
    </source>
</evidence>
<dbReference type="GO" id="GO:0045071">
    <property type="term" value="P:negative regulation of viral genome replication"/>
    <property type="evidence" value="ECO:0007669"/>
    <property type="project" value="Ensembl"/>
</dbReference>
<evidence type="ECO:0000256" key="10">
    <source>
        <dbReference type="RuleBase" id="RU000436"/>
    </source>
</evidence>
<evidence type="ECO:0000256" key="4">
    <source>
        <dbReference type="ARBA" id="ARBA00022514"/>
    </source>
</evidence>
<feature type="signal peptide" evidence="11">
    <location>
        <begin position="1"/>
        <end position="21"/>
    </location>
</feature>
<protein>
    <submittedName>
        <fullName evidence="12">Interferon beta 1</fullName>
    </submittedName>
</protein>
<dbReference type="GO" id="GO:2001235">
    <property type="term" value="P:positive regulation of apoptotic signaling pathway"/>
    <property type="evidence" value="ECO:0007669"/>
    <property type="project" value="Ensembl"/>
</dbReference>